<dbReference type="Gene3D" id="3.40.970.10">
    <property type="entry name" value="Ribonuclease H1, N-terminal domain"/>
    <property type="match status" value="1"/>
</dbReference>
<protein>
    <recommendedName>
        <fullName evidence="1">Ribonuclease H</fullName>
        <ecNumber evidence="1">3.1.26.4</ecNumber>
    </recommendedName>
</protein>
<comment type="catalytic activity">
    <reaction evidence="1">
        <text>Endonucleolytic cleavage to 5'-phosphomonoester.</text>
        <dbReference type="EC" id="3.1.26.4"/>
    </reaction>
</comment>
<comment type="similarity">
    <text evidence="1">Belongs to the RNase H family.</text>
</comment>
<evidence type="ECO:0000256" key="1">
    <source>
        <dbReference type="PIRNR" id="PIRNR037839"/>
    </source>
</evidence>
<dbReference type="PROSITE" id="PS51257">
    <property type="entry name" value="PROKAR_LIPOPROTEIN"/>
    <property type="match status" value="1"/>
</dbReference>
<reference evidence="3 4" key="1">
    <citation type="submission" date="2022-06" db="EMBL/GenBank/DDBJ databases">
        <authorList>
            <person name="Xuan X."/>
        </authorList>
    </citation>
    <scope>NUCLEOTIDE SEQUENCE [LARGE SCALE GENOMIC DNA]</scope>
    <source>
        <strain evidence="3 4">2V75</strain>
    </source>
</reference>
<keyword evidence="1" id="KW-0460">Magnesium</keyword>
<comment type="subcellular location">
    <subcellularLocation>
        <location evidence="1">Cytoplasm</location>
    </subcellularLocation>
</comment>
<accession>A0ABT1AWY6</accession>
<dbReference type="InterPro" id="IPR017290">
    <property type="entry name" value="RNase_H_bac"/>
</dbReference>
<evidence type="ECO:0000259" key="2">
    <source>
        <dbReference type="PROSITE" id="PS50879"/>
    </source>
</evidence>
<feature type="domain" description="RNase H type-1" evidence="2">
    <location>
        <begin position="77"/>
        <end position="211"/>
    </location>
</feature>
<dbReference type="InterPro" id="IPR036397">
    <property type="entry name" value="RNaseH_sf"/>
</dbReference>
<sequence>MAQKNQFYVVWNGKTPGIYSSWAACKAQIEGFPGARYMGFPTRTAAEKAYKAPYEQVQRERPPGKGRNPAVLKRVGVPNYHSIAVDAASSGNPGIMEYQGVDTRTGQRLFRQGPFPEGTNNIGEFLAIVHGLAYLKKKGSDRILYSDSKTAISWVSRKKCNTRLEESENNRQLFDMVRRAEEWLRTHTYTTPVVKWETRAWGEIPADFGRK</sequence>
<dbReference type="PIRSF" id="PIRSF037839">
    <property type="entry name" value="Ribonuclease_H"/>
    <property type="match status" value="1"/>
</dbReference>
<gene>
    <name evidence="3" type="ORF">NG653_06040</name>
</gene>
<name>A0ABT1AWY6_9FLAO</name>
<dbReference type="SUPFAM" id="SSF55658">
    <property type="entry name" value="L9 N-domain-like"/>
    <property type="match status" value="1"/>
</dbReference>
<dbReference type="SUPFAM" id="SSF53098">
    <property type="entry name" value="Ribonuclease H-like"/>
    <property type="match status" value="1"/>
</dbReference>
<keyword evidence="1" id="KW-0255">Endonuclease</keyword>
<keyword evidence="1" id="KW-0963">Cytoplasm</keyword>
<dbReference type="InterPro" id="IPR011320">
    <property type="entry name" value="RNase_H1_N"/>
</dbReference>
<dbReference type="EC" id="3.1.26.4" evidence="1"/>
<dbReference type="EMBL" id="JAMXIB010000004">
    <property type="protein sequence ID" value="MCO5724406.1"/>
    <property type="molecule type" value="Genomic_DNA"/>
</dbReference>
<organism evidence="3 4">
    <name type="scientific">Robiginitalea marina</name>
    <dbReference type="NCBI Taxonomy" id="2954105"/>
    <lineage>
        <taxon>Bacteria</taxon>
        <taxon>Pseudomonadati</taxon>
        <taxon>Bacteroidota</taxon>
        <taxon>Flavobacteriia</taxon>
        <taxon>Flavobacteriales</taxon>
        <taxon>Flavobacteriaceae</taxon>
        <taxon>Robiginitalea</taxon>
    </lineage>
</organism>
<dbReference type="InterPro" id="IPR012337">
    <property type="entry name" value="RNaseH-like_sf"/>
</dbReference>
<dbReference type="Gene3D" id="3.30.420.10">
    <property type="entry name" value="Ribonuclease H-like superfamily/Ribonuclease H"/>
    <property type="match status" value="1"/>
</dbReference>
<dbReference type="PROSITE" id="PS50879">
    <property type="entry name" value="RNASE_H_1"/>
    <property type="match status" value="1"/>
</dbReference>
<dbReference type="Proteomes" id="UP001206312">
    <property type="component" value="Unassembled WGS sequence"/>
</dbReference>
<dbReference type="RefSeq" id="WP_252740787.1">
    <property type="nucleotide sequence ID" value="NZ_JAMXIB010000004.1"/>
</dbReference>
<evidence type="ECO:0000313" key="3">
    <source>
        <dbReference type="EMBL" id="MCO5724406.1"/>
    </source>
</evidence>
<keyword evidence="1" id="KW-0540">Nuclease</keyword>
<comment type="function">
    <text evidence="1">Endonuclease that specifically degrades the RNA of RNA-DNA hybrids.</text>
</comment>
<keyword evidence="1" id="KW-0479">Metal-binding</keyword>
<keyword evidence="4" id="KW-1185">Reference proteome</keyword>
<dbReference type="InterPro" id="IPR009027">
    <property type="entry name" value="Ribosomal_bL9/RNase_H1_N"/>
</dbReference>
<dbReference type="InterPro" id="IPR037056">
    <property type="entry name" value="RNase_H1_N_sf"/>
</dbReference>
<keyword evidence="1" id="KW-0378">Hydrolase</keyword>
<comment type="caution">
    <text evidence="3">The sequence shown here is derived from an EMBL/GenBank/DDBJ whole genome shotgun (WGS) entry which is preliminary data.</text>
</comment>
<proteinExistence type="inferred from homology"/>
<evidence type="ECO:0000313" key="4">
    <source>
        <dbReference type="Proteomes" id="UP001206312"/>
    </source>
</evidence>
<dbReference type="InterPro" id="IPR002156">
    <property type="entry name" value="RNaseH_domain"/>
</dbReference>
<dbReference type="Pfam" id="PF01693">
    <property type="entry name" value="Cauli_VI"/>
    <property type="match status" value="1"/>
</dbReference>